<reference evidence="3 4" key="2">
    <citation type="journal article" date="2016" name="Infect. Immun.">
        <title>Helicobacter saguini, a Novel Helicobacter Isolated from Cotton-Top Tamarins with Ulcerative Colitis, Has Proinflammatory Properties and Induces Typhlocolitis and Dysplasia in Gnotobiotic IL-10-/- Mice.</title>
        <authorList>
            <person name="Shen Z."/>
            <person name="Mannion A."/>
            <person name="Whary M.T."/>
            <person name="Muthupalani S."/>
            <person name="Sheh A."/>
            <person name="Feng Y."/>
            <person name="Gong G."/>
            <person name="Vandamme P."/>
            <person name="Holcombe H.R."/>
            <person name="Paster B.J."/>
            <person name="Fox J.G."/>
        </authorList>
    </citation>
    <scope>NUCLEOTIDE SEQUENCE [LARGE SCALE GENOMIC DNA]</scope>
    <source>
        <strain evidence="3 4">MIT 97-6194</strain>
    </source>
</reference>
<reference evidence="3 4" key="1">
    <citation type="journal article" date="2014" name="Genome Announc.">
        <title>Draft genome sequences of eight enterohepatic helicobacter species isolated from both laboratory and wild rodents.</title>
        <authorList>
            <person name="Sheh A."/>
            <person name="Shen Z."/>
            <person name="Fox J.G."/>
        </authorList>
    </citation>
    <scope>NUCLEOTIDE SEQUENCE [LARGE SCALE GENOMIC DNA]</scope>
    <source>
        <strain evidence="3 4">MIT 97-6194</strain>
    </source>
</reference>
<reference evidence="2 5" key="4">
    <citation type="submission" date="2019-12" db="EMBL/GenBank/DDBJ databases">
        <title>Multi-Generational Helicobacter saguini Isolates.</title>
        <authorList>
            <person name="Mannion A."/>
            <person name="Shen Z."/>
            <person name="Fox J.G."/>
        </authorList>
    </citation>
    <scope>NUCLEOTIDE SEQUENCE [LARGE SCALE GENOMIC DNA]</scope>
    <source>
        <strain evidence="2">16-048</strain>
        <strain evidence="5">16-048 (F4)</strain>
    </source>
</reference>
<comment type="caution">
    <text evidence="3">The sequence shown here is derived from an EMBL/GenBank/DDBJ whole genome shotgun (WGS) entry which is preliminary data.</text>
</comment>
<gene>
    <name evidence="2" type="ORF">DCO61_00785</name>
    <name evidence="3" type="ORF">LS64_000415</name>
</gene>
<evidence type="ECO:0000313" key="4">
    <source>
        <dbReference type="Proteomes" id="UP000029714"/>
    </source>
</evidence>
<dbReference type="EMBL" id="QBIU01000001">
    <property type="protein sequence ID" value="MWV68603.1"/>
    <property type="molecule type" value="Genomic_DNA"/>
</dbReference>
<keyword evidence="4" id="KW-1185">Reference proteome</keyword>
<dbReference type="OrthoDB" id="5319509at2"/>
<dbReference type="STRING" id="1548018.LS64_03395"/>
<evidence type="ECO:0000313" key="5">
    <source>
        <dbReference type="Proteomes" id="UP000477070"/>
    </source>
</evidence>
<evidence type="ECO:0000256" key="1">
    <source>
        <dbReference type="SAM" id="SignalP"/>
    </source>
</evidence>
<sequence length="218" mass="23693">MKRLSFIALFMIALSASALQAKFFVGIEGGIEYARISSQRFGSAGDVSFGSSLFYKEPHIRIQGFSVNLNIGTQHSINKILTLRWILGLGGTSYGVHGSNEDEEDDNGFGAYLGVDTLLNFVNGDNTRFGLIAGLEGNYYAMNLDTTTRVATGSPNRVYEARSMNVGSNGRVGLFVTTNNLVQVEFLVRIPIMQALAGVDSRIIYAPITFNLGAKILF</sequence>
<dbReference type="InterPro" id="IPR002718">
    <property type="entry name" value="OMP_Helicobacter"/>
</dbReference>
<dbReference type="Proteomes" id="UP000477070">
    <property type="component" value="Unassembled WGS sequence"/>
</dbReference>
<keyword evidence="1" id="KW-0732">Signal</keyword>
<protein>
    <submittedName>
        <fullName evidence="3">Outer membrane beta-barrel protein</fullName>
    </submittedName>
</protein>
<feature type="chain" id="PRO_5036063080" evidence="1">
    <location>
        <begin position="22"/>
        <end position="218"/>
    </location>
</feature>
<name>A0A347VR12_9HELI</name>
<dbReference type="RefSeq" id="WP_034570625.1">
    <property type="nucleotide sequence ID" value="NZ_JRMP02000001.1"/>
</dbReference>
<reference evidence="3" key="3">
    <citation type="submission" date="2018-04" db="EMBL/GenBank/DDBJ databases">
        <authorList>
            <person name="Sheh A."/>
            <person name="Shen Z."/>
            <person name="Mannion A.J."/>
            <person name="Fox J.G."/>
        </authorList>
    </citation>
    <scope>NUCLEOTIDE SEQUENCE</scope>
    <source>
        <strain evidence="3">MIT 97-6194</strain>
    </source>
</reference>
<dbReference type="EMBL" id="JRMP02000001">
    <property type="protein sequence ID" value="TLD95865.1"/>
    <property type="molecule type" value="Genomic_DNA"/>
</dbReference>
<evidence type="ECO:0000313" key="2">
    <source>
        <dbReference type="EMBL" id="MWV68603.1"/>
    </source>
</evidence>
<organism evidence="3 4">
    <name type="scientific">Helicobacter saguini</name>
    <dbReference type="NCBI Taxonomy" id="1548018"/>
    <lineage>
        <taxon>Bacteria</taxon>
        <taxon>Pseudomonadati</taxon>
        <taxon>Campylobacterota</taxon>
        <taxon>Epsilonproteobacteria</taxon>
        <taxon>Campylobacterales</taxon>
        <taxon>Helicobacteraceae</taxon>
        <taxon>Helicobacter</taxon>
    </lineage>
</organism>
<dbReference type="Pfam" id="PF01856">
    <property type="entry name" value="HP_OMP"/>
    <property type="match status" value="1"/>
</dbReference>
<proteinExistence type="predicted"/>
<dbReference type="AlphaFoldDB" id="A0A347VR12"/>
<accession>A0A347VR12</accession>
<evidence type="ECO:0000313" key="3">
    <source>
        <dbReference type="EMBL" id="TLD95865.1"/>
    </source>
</evidence>
<dbReference type="Proteomes" id="UP000029714">
    <property type="component" value="Unassembled WGS sequence"/>
</dbReference>
<feature type="signal peptide" evidence="1">
    <location>
        <begin position="1"/>
        <end position="21"/>
    </location>
</feature>